<sequence>MTEPASTDITIPYDIVIEVGAFCAGGLQFQSLLSVALTCHAVYDELKPTLDRKIMVFDRDTVKTVWKIAVDKENGPAPESWRQVEYLIVHAIDNISNPDFVFAACIRGEMLKLFPRLVALMSLVKWTVDTEVVREISFLRYAPLDVCFNIMGPFRSCAQVDPKVLLCDIAIETFEKDHQITPLLEELCRFYASQPVTPSELVTVCSVRFSDRSTRKRCDFVDIVYDPTFSSILERFRLRAIGAKSGVGFDWPYRYC</sequence>
<protein>
    <submittedName>
        <fullName evidence="1">Uncharacterized protein</fullName>
    </submittedName>
</protein>
<dbReference type="EMBL" id="JASBWU010000032">
    <property type="protein sequence ID" value="KAJ9111230.1"/>
    <property type="molecule type" value="Genomic_DNA"/>
</dbReference>
<organism evidence="1 2">
    <name type="scientific">Naganishia vaughanmartiniae</name>
    <dbReference type="NCBI Taxonomy" id="1424756"/>
    <lineage>
        <taxon>Eukaryota</taxon>
        <taxon>Fungi</taxon>
        <taxon>Dikarya</taxon>
        <taxon>Basidiomycota</taxon>
        <taxon>Agaricomycotina</taxon>
        <taxon>Tremellomycetes</taxon>
        <taxon>Filobasidiales</taxon>
        <taxon>Filobasidiaceae</taxon>
        <taxon>Naganishia</taxon>
    </lineage>
</organism>
<reference evidence="1" key="1">
    <citation type="submission" date="2023-04" db="EMBL/GenBank/DDBJ databases">
        <title>Draft Genome sequencing of Naganishia species isolated from polar environments using Oxford Nanopore Technology.</title>
        <authorList>
            <person name="Leo P."/>
            <person name="Venkateswaran K."/>
        </authorList>
    </citation>
    <scope>NUCLEOTIDE SEQUENCE</scope>
    <source>
        <strain evidence="1">MNA-CCFEE 5425</strain>
    </source>
</reference>
<evidence type="ECO:0000313" key="1">
    <source>
        <dbReference type="EMBL" id="KAJ9111230.1"/>
    </source>
</evidence>
<comment type="caution">
    <text evidence="1">The sequence shown here is derived from an EMBL/GenBank/DDBJ whole genome shotgun (WGS) entry which is preliminary data.</text>
</comment>
<gene>
    <name evidence="1" type="ORF">QFC22_006605</name>
</gene>
<accession>A0ACC2WIR4</accession>
<name>A0ACC2WIR4_9TREE</name>
<proteinExistence type="predicted"/>
<dbReference type="Proteomes" id="UP001243375">
    <property type="component" value="Unassembled WGS sequence"/>
</dbReference>
<keyword evidence="2" id="KW-1185">Reference proteome</keyword>
<evidence type="ECO:0000313" key="2">
    <source>
        <dbReference type="Proteomes" id="UP001243375"/>
    </source>
</evidence>